<dbReference type="PANTHER" id="PTHR34220:SF7">
    <property type="entry name" value="SENSOR HISTIDINE KINASE YPDA"/>
    <property type="match status" value="1"/>
</dbReference>
<evidence type="ECO:0000259" key="3">
    <source>
        <dbReference type="Pfam" id="PF02518"/>
    </source>
</evidence>
<feature type="domain" description="Histidine kinase/HSP90-like ATPase" evidence="3">
    <location>
        <begin position="539"/>
        <end position="636"/>
    </location>
</feature>
<name>A0ABT8F426_9BACT</name>
<dbReference type="PANTHER" id="PTHR34220">
    <property type="entry name" value="SENSOR HISTIDINE KINASE YPDA"/>
    <property type="match status" value="1"/>
</dbReference>
<keyword evidence="1" id="KW-0472">Membrane</keyword>
<feature type="transmembrane region" description="Helical" evidence="1">
    <location>
        <begin position="399"/>
        <end position="419"/>
    </location>
</feature>
<evidence type="ECO:0000256" key="1">
    <source>
        <dbReference type="SAM" id="Phobius"/>
    </source>
</evidence>
<keyword evidence="2" id="KW-0732">Signal</keyword>
<evidence type="ECO:0000256" key="2">
    <source>
        <dbReference type="SAM" id="SignalP"/>
    </source>
</evidence>
<dbReference type="Gene3D" id="3.30.565.10">
    <property type="entry name" value="Histidine kinase-like ATPase, C-terminal domain"/>
    <property type="match status" value="1"/>
</dbReference>
<keyword evidence="5" id="KW-0418">Kinase</keyword>
<proteinExistence type="predicted"/>
<accession>A0ABT8F426</accession>
<dbReference type="RefSeq" id="WP_320003731.1">
    <property type="nucleotide sequence ID" value="NZ_JAUHJS010000003.1"/>
</dbReference>
<dbReference type="InterPro" id="IPR011990">
    <property type="entry name" value="TPR-like_helical_dom_sf"/>
</dbReference>
<dbReference type="Gene3D" id="1.25.40.10">
    <property type="entry name" value="Tetratricopeptide repeat domain"/>
    <property type="match status" value="1"/>
</dbReference>
<dbReference type="Pfam" id="PF13181">
    <property type="entry name" value="TPR_8"/>
    <property type="match status" value="1"/>
</dbReference>
<gene>
    <name evidence="5" type="ORF">QWY31_06815</name>
</gene>
<dbReference type="Pfam" id="PF06580">
    <property type="entry name" value="His_kinase"/>
    <property type="match status" value="1"/>
</dbReference>
<protein>
    <submittedName>
        <fullName evidence="5">Histidine kinase</fullName>
    </submittedName>
</protein>
<keyword evidence="1" id="KW-1133">Transmembrane helix</keyword>
<evidence type="ECO:0000313" key="6">
    <source>
        <dbReference type="Proteomes" id="UP001168552"/>
    </source>
</evidence>
<evidence type="ECO:0000259" key="4">
    <source>
        <dbReference type="Pfam" id="PF06580"/>
    </source>
</evidence>
<dbReference type="InterPro" id="IPR003594">
    <property type="entry name" value="HATPase_dom"/>
</dbReference>
<dbReference type="Pfam" id="PF02518">
    <property type="entry name" value="HATPase_c"/>
    <property type="match status" value="1"/>
</dbReference>
<dbReference type="Proteomes" id="UP001168552">
    <property type="component" value="Unassembled WGS sequence"/>
</dbReference>
<dbReference type="GO" id="GO:0016301">
    <property type="term" value="F:kinase activity"/>
    <property type="evidence" value="ECO:0007669"/>
    <property type="project" value="UniProtKB-KW"/>
</dbReference>
<dbReference type="InterPro" id="IPR050640">
    <property type="entry name" value="Bact_2-comp_sensor_kinase"/>
</dbReference>
<evidence type="ECO:0000313" key="5">
    <source>
        <dbReference type="EMBL" id="MDN4165205.1"/>
    </source>
</evidence>
<keyword evidence="6" id="KW-1185">Reference proteome</keyword>
<dbReference type="InterPro" id="IPR019734">
    <property type="entry name" value="TPR_rpt"/>
</dbReference>
<dbReference type="SMART" id="SM00028">
    <property type="entry name" value="TPR"/>
    <property type="match status" value="3"/>
</dbReference>
<comment type="caution">
    <text evidence="5">The sequence shown here is derived from an EMBL/GenBank/DDBJ whole genome shotgun (WGS) entry which is preliminary data.</text>
</comment>
<keyword evidence="5" id="KW-0808">Transferase</keyword>
<sequence length="638" mass="71772">MKNRLLTLVLLGVIAFSELTAQATTDSLKSTLSSSTVPEDKLALLIELSQQYSRINADTALYYAKDATLLSLPDTLLADALGNYASLLVEANRLDEVEEVLNQAIKINESYNRQSALSRNYNAYGNYYFYKVNNEAALLMYRKSIEIEERLSKPAEYAKSLANFGIVLGRMGRDEEAKNTYLKALHLFDSLQDKGSALRVLVNLSSIFGMENKPYFSLDSSIYFGRKAVATAQQMQFDFGVAKAQSTLASSLIRKGYSDASYLNEGLEAATSATQFFKASPYVRDYQLSYLNQGYALEALGNTQQALAIADELLGSDFPLKEECHRLKYRAYKQRGDFSLALSHFESYKMIMDSIRDLRQKESLNEIQTKYESEKKDRAIEQLSQEAAIQQLQINQQKLLIGGIALVLVLIVILGILFYRQDTLKKEKKVADLEQRFLRAQMNPHFIFNALTSIQNNILSNEPKAAVSFLARFAKLMRNILEHSRQEYISLAEEVATLENYLEVQSLSFAGSFTYTLEVEEGIDAEQLRIPPMFAQPFIENALEHGLKDKKEGGHISVHFRVVNNTVQIEVRDNGKGIVLEANEKKPHNSLASHITKERLALYGKSLSQKLSLEVNNLKSSTGNVEGAQVLVYVPFKN</sequence>
<dbReference type="SUPFAM" id="SSF48452">
    <property type="entry name" value="TPR-like"/>
    <property type="match status" value="2"/>
</dbReference>
<feature type="signal peptide" evidence="2">
    <location>
        <begin position="1"/>
        <end position="23"/>
    </location>
</feature>
<organism evidence="5 6">
    <name type="scientific">Shiella aurantiaca</name>
    <dbReference type="NCBI Taxonomy" id="3058365"/>
    <lineage>
        <taxon>Bacteria</taxon>
        <taxon>Pseudomonadati</taxon>
        <taxon>Bacteroidota</taxon>
        <taxon>Cytophagia</taxon>
        <taxon>Cytophagales</taxon>
        <taxon>Shiellaceae</taxon>
        <taxon>Shiella</taxon>
    </lineage>
</organism>
<feature type="domain" description="Signal transduction histidine kinase internal region" evidence="4">
    <location>
        <begin position="434"/>
        <end position="510"/>
    </location>
</feature>
<dbReference type="InterPro" id="IPR010559">
    <property type="entry name" value="Sig_transdc_His_kin_internal"/>
</dbReference>
<dbReference type="EMBL" id="JAUHJS010000003">
    <property type="protein sequence ID" value="MDN4165205.1"/>
    <property type="molecule type" value="Genomic_DNA"/>
</dbReference>
<dbReference type="InterPro" id="IPR036890">
    <property type="entry name" value="HATPase_C_sf"/>
</dbReference>
<dbReference type="SUPFAM" id="SSF55874">
    <property type="entry name" value="ATPase domain of HSP90 chaperone/DNA topoisomerase II/histidine kinase"/>
    <property type="match status" value="1"/>
</dbReference>
<feature type="chain" id="PRO_5045290186" evidence="2">
    <location>
        <begin position="24"/>
        <end position="638"/>
    </location>
</feature>
<keyword evidence="1" id="KW-0812">Transmembrane</keyword>
<reference evidence="5" key="1">
    <citation type="submission" date="2023-06" db="EMBL/GenBank/DDBJ databases">
        <title>Cytophagales bacterium Strain LB-30, isolated from soil.</title>
        <authorList>
            <person name="Liu B."/>
        </authorList>
    </citation>
    <scope>NUCLEOTIDE SEQUENCE</scope>
    <source>
        <strain evidence="5">LB-30</strain>
    </source>
</reference>